<dbReference type="Proteomes" id="UP001073227">
    <property type="component" value="Unassembled WGS sequence"/>
</dbReference>
<accession>A0ABT3Z556</accession>
<sequence length="95" mass="10796">MSPALRLEKLQKFYAEKERQIIRAIEAPNVSLRQKQTIYACLNDMCQLSAQLYGELSTTPGNYDLLDQAGDLDEAWLQLRRLAGSRIPIRSEQAA</sequence>
<keyword evidence="2" id="KW-1185">Reference proteome</keyword>
<dbReference type="EMBL" id="JAOVZR010000001">
    <property type="protein sequence ID" value="MCY0146882.1"/>
    <property type="molecule type" value="Genomic_DNA"/>
</dbReference>
<protein>
    <submittedName>
        <fullName evidence="1">Uncharacterized protein</fullName>
    </submittedName>
</protein>
<organism evidence="1 2">
    <name type="scientific">Hoeflea algicola</name>
    <dbReference type="NCBI Taxonomy" id="2983763"/>
    <lineage>
        <taxon>Bacteria</taxon>
        <taxon>Pseudomonadati</taxon>
        <taxon>Pseudomonadota</taxon>
        <taxon>Alphaproteobacteria</taxon>
        <taxon>Hyphomicrobiales</taxon>
        <taxon>Rhizobiaceae</taxon>
        <taxon>Hoeflea</taxon>
    </lineage>
</organism>
<dbReference type="RefSeq" id="WP_267652518.1">
    <property type="nucleotide sequence ID" value="NZ_JAOVZR010000001.1"/>
</dbReference>
<name>A0ABT3Z556_9HYPH</name>
<comment type="caution">
    <text evidence="1">The sequence shown here is derived from an EMBL/GenBank/DDBJ whole genome shotgun (WGS) entry which is preliminary data.</text>
</comment>
<evidence type="ECO:0000313" key="1">
    <source>
        <dbReference type="EMBL" id="MCY0146882.1"/>
    </source>
</evidence>
<evidence type="ECO:0000313" key="2">
    <source>
        <dbReference type="Proteomes" id="UP001073227"/>
    </source>
</evidence>
<proteinExistence type="predicted"/>
<gene>
    <name evidence="1" type="ORF">OEG84_03905</name>
</gene>
<reference evidence="1" key="1">
    <citation type="submission" date="2022-10" db="EMBL/GenBank/DDBJ databases">
        <title>Hoeflea sp. G2-23, isolated from marine algae.</title>
        <authorList>
            <person name="Kristyanto S."/>
            <person name="Kim J.M."/>
            <person name="Jeon C.O."/>
        </authorList>
    </citation>
    <scope>NUCLEOTIDE SEQUENCE</scope>
    <source>
        <strain evidence="1">G2-23</strain>
    </source>
</reference>